<dbReference type="RefSeq" id="WP_074673582.1">
    <property type="nucleotide sequence ID" value="NZ_FNTB01000001.1"/>
</dbReference>
<dbReference type="SUPFAM" id="SSF109854">
    <property type="entry name" value="DinB/YfiT-like putative metalloenzymes"/>
    <property type="match status" value="1"/>
</dbReference>
<reference evidence="1 2" key="1">
    <citation type="submission" date="2016-10" db="EMBL/GenBank/DDBJ databases">
        <authorList>
            <person name="de Groot N.N."/>
        </authorList>
    </citation>
    <scope>NUCLEOTIDE SEQUENCE [LARGE SCALE GENOMIC DNA]</scope>
    <source>
        <strain evidence="1 2">MAR_2009_71</strain>
    </source>
</reference>
<evidence type="ECO:0000313" key="2">
    <source>
        <dbReference type="Proteomes" id="UP000183038"/>
    </source>
</evidence>
<evidence type="ECO:0000313" key="1">
    <source>
        <dbReference type="EMBL" id="SEC29490.1"/>
    </source>
</evidence>
<dbReference type="Proteomes" id="UP000183038">
    <property type="component" value="Unassembled WGS sequence"/>
</dbReference>
<protein>
    <recommendedName>
        <fullName evidence="3">DinB superfamily protein</fullName>
    </recommendedName>
</protein>
<evidence type="ECO:0008006" key="3">
    <source>
        <dbReference type="Google" id="ProtNLM"/>
    </source>
</evidence>
<gene>
    <name evidence="1" type="ORF">SAMN05192540_2824</name>
</gene>
<accession>A0A1H4RC69</accession>
<organism evidence="1 2">
    <name type="scientific">Maribacter dokdonensis</name>
    <dbReference type="NCBI Taxonomy" id="320912"/>
    <lineage>
        <taxon>Bacteria</taxon>
        <taxon>Pseudomonadati</taxon>
        <taxon>Bacteroidota</taxon>
        <taxon>Flavobacteriia</taxon>
        <taxon>Flavobacteriales</taxon>
        <taxon>Flavobacteriaceae</taxon>
        <taxon>Maribacter</taxon>
    </lineage>
</organism>
<dbReference type="EMBL" id="FNTB01000001">
    <property type="protein sequence ID" value="SEC29490.1"/>
    <property type="molecule type" value="Genomic_DNA"/>
</dbReference>
<dbReference type="Gene3D" id="1.20.120.450">
    <property type="entry name" value="dinb family like domain"/>
    <property type="match status" value="1"/>
</dbReference>
<name>A0A1H4RC69_9FLAO</name>
<dbReference type="InterPro" id="IPR034660">
    <property type="entry name" value="DinB/YfiT-like"/>
</dbReference>
<dbReference type="AlphaFoldDB" id="A0A1H4RC69"/>
<sequence>MKSTIALANRFREIILNGTWVANTNYKDQLENLDWKIAVSKIDSLNTIALLAQHVHYFVNGVKNVFIGGNLEIRDKHSFDFPEIRSQSEWKYFLSKFWEDSEHLAKLIAQLPEEKLNQEFVDVKYGTYKRNIDGLIEHSYYHLGQIVLIKKIIVEKQGIQINSKPRE</sequence>
<proteinExistence type="predicted"/>
<dbReference type="OrthoDB" id="9814103at2"/>